<sequence>MTSLICRRYLNLHRSWSLHRTFTKDFKSTISCTPHLLKTSNSYLLSCQQLYHLNPIPCTVSFTLRHSFSTKHQEDVTTNAEPHAKVKLSEGDVALVMKETDIGEHLIGRYKPDDVERVYNYIASIYPGNSARGYLHNYVQMYKSLSGKDIALKYHFSRCAAPGTTTAAPGGKKKKKKPQDSHWSCVVRLKEPMNVEIRAVGQTKADAGDIVAKLMLSELHVSKNEQRLVNSRGKPVLSREDRKTSASPGKDTAPLAPIDTIGDLHEAYSTLDGLHEVAGQYENVSLDSVSHIILDEAHERDISTDLLLLLTKRLLTERPDLRLIVMSATMNAEMFHRYYASAPVLHIPGFTHPVERNYLSLANCKLWNLCSKEEDMQNLISSKEPTTNTQIISNLIRWIHVNKPEGAILCFLPGWQDIIQVSRVLSAIPGLLVTMAHSKLDTEVQGAIFGHPPPGMRKVVLSTNVAETSITIDDVAYVVDTGCHKETRYNSKDDLVSLDNQWISRASVNQRAGRAGRTKPGESFHLYSEDRYRRMAEYSLPEIFRKPLEQILLTCKLYSTERCSSFLSQLPEPPDPASITSAATELKLMGVFDQEENLTPLGKRIAAMPCHPKLSKALVESVIYKCVLPMGNIVTMLSTPERPLFENSMLNTSKEIIRDIKSNLSRYSDHIASSRILNDWGIGFEDRLGSNPALGNLSDYLHQKNLRHLYSVRDQLMNTLYANRLLDDNTDWAAINKGNRALIQTHNINKMSHVDEWVRGVLYSGLQNLIVAREFRGKRRLCTEQGQTCTIVKESVNSGLKVATLPLLTYYDATTSLQRRLTSIRDASVISPLSLLLGSSYPECGPGRKLGRH</sequence>
<keyword evidence="1" id="KW-0378">Hydrolase</keyword>
<evidence type="ECO:0000259" key="4">
    <source>
        <dbReference type="PROSITE" id="PS51192"/>
    </source>
</evidence>
<dbReference type="CDD" id="cd18791">
    <property type="entry name" value="SF2_C_RHA"/>
    <property type="match status" value="1"/>
</dbReference>
<evidence type="ECO:0000313" key="6">
    <source>
        <dbReference type="Proteomes" id="UP000079169"/>
    </source>
</evidence>
<evidence type="ECO:0000256" key="1">
    <source>
        <dbReference type="ARBA" id="ARBA00022801"/>
    </source>
</evidence>
<dbReference type="PANTHER" id="PTHR18934">
    <property type="entry name" value="ATP-DEPENDENT RNA HELICASE"/>
    <property type="match status" value="1"/>
</dbReference>
<proteinExistence type="predicted"/>
<keyword evidence="2" id="KW-0067">ATP-binding</keyword>
<dbReference type="InterPro" id="IPR007502">
    <property type="entry name" value="Helicase-assoc_dom"/>
</dbReference>
<dbReference type="InterPro" id="IPR027417">
    <property type="entry name" value="P-loop_NTPase"/>
</dbReference>
<feature type="region of interest" description="Disordered" evidence="3">
    <location>
        <begin position="226"/>
        <end position="255"/>
    </location>
</feature>
<evidence type="ECO:0000256" key="3">
    <source>
        <dbReference type="SAM" id="MobiDB-lite"/>
    </source>
</evidence>
<dbReference type="RefSeq" id="XP_026677919.1">
    <property type="nucleotide sequence ID" value="XM_026822118.1"/>
</dbReference>
<dbReference type="SMART" id="SM00490">
    <property type="entry name" value="HELICc"/>
    <property type="match status" value="1"/>
</dbReference>
<gene>
    <name evidence="7" type="primary">LOC103507191</name>
</gene>
<feature type="domain" description="Helicase C-terminal" evidence="5">
    <location>
        <begin position="391"/>
        <end position="559"/>
    </location>
</feature>
<dbReference type="Gene3D" id="3.40.50.300">
    <property type="entry name" value="P-loop containing nucleotide triphosphate hydrolases"/>
    <property type="match status" value="2"/>
</dbReference>
<dbReference type="PANTHER" id="PTHR18934:SF257">
    <property type="entry name" value="ATP-DEPENDENT RNA HELICASE DHX30"/>
    <property type="match status" value="1"/>
</dbReference>
<dbReference type="InterPro" id="IPR014001">
    <property type="entry name" value="Helicase_ATP-bd"/>
</dbReference>
<reference evidence="7" key="1">
    <citation type="submission" date="2025-08" db="UniProtKB">
        <authorList>
            <consortium name="RefSeq"/>
        </authorList>
    </citation>
    <scope>IDENTIFICATION</scope>
</reference>
<dbReference type="InterPro" id="IPR001650">
    <property type="entry name" value="Helicase_C-like"/>
</dbReference>
<dbReference type="SMART" id="SM00847">
    <property type="entry name" value="HA2"/>
    <property type="match status" value="1"/>
</dbReference>
<feature type="region of interest" description="Disordered" evidence="3">
    <location>
        <begin position="163"/>
        <end position="182"/>
    </location>
</feature>
<dbReference type="Proteomes" id="UP000079169">
    <property type="component" value="Unplaced"/>
</dbReference>
<protein>
    <submittedName>
        <fullName evidence="7">ATP-dependent RNA helicase DHX30-like</fullName>
    </submittedName>
</protein>
<evidence type="ECO:0000313" key="7">
    <source>
        <dbReference type="RefSeq" id="XP_026677919.1"/>
    </source>
</evidence>
<dbReference type="GO" id="GO:0005737">
    <property type="term" value="C:cytoplasm"/>
    <property type="evidence" value="ECO:0007669"/>
    <property type="project" value="TreeGrafter"/>
</dbReference>
<dbReference type="GO" id="GO:0005634">
    <property type="term" value="C:nucleus"/>
    <property type="evidence" value="ECO:0007669"/>
    <property type="project" value="TreeGrafter"/>
</dbReference>
<name>A0A3Q0INN6_DIACI</name>
<dbReference type="GO" id="GO:0016787">
    <property type="term" value="F:hydrolase activity"/>
    <property type="evidence" value="ECO:0007669"/>
    <property type="project" value="UniProtKB-KW"/>
</dbReference>
<dbReference type="STRING" id="121845.A0A3Q0INN6"/>
<accession>A0A3Q0INN6</accession>
<dbReference type="GeneID" id="103507191"/>
<keyword evidence="2" id="KW-0347">Helicase</keyword>
<evidence type="ECO:0000259" key="5">
    <source>
        <dbReference type="PROSITE" id="PS51194"/>
    </source>
</evidence>
<keyword evidence="6" id="KW-1185">Reference proteome</keyword>
<dbReference type="GO" id="GO:0003678">
    <property type="term" value="F:DNA helicase activity"/>
    <property type="evidence" value="ECO:0007669"/>
    <property type="project" value="TreeGrafter"/>
</dbReference>
<dbReference type="SUPFAM" id="SSF52540">
    <property type="entry name" value="P-loop containing nucleoside triphosphate hydrolases"/>
    <property type="match status" value="1"/>
</dbReference>
<dbReference type="AlphaFoldDB" id="A0A3Q0INN6"/>
<dbReference type="PROSITE" id="PS51192">
    <property type="entry name" value="HELICASE_ATP_BIND_1"/>
    <property type="match status" value="1"/>
</dbReference>
<dbReference type="GO" id="GO:0003724">
    <property type="term" value="F:RNA helicase activity"/>
    <property type="evidence" value="ECO:0007669"/>
    <property type="project" value="TreeGrafter"/>
</dbReference>
<dbReference type="InterPro" id="IPR002464">
    <property type="entry name" value="DNA/RNA_helicase_DEAH_CS"/>
</dbReference>
<organism evidence="6 7">
    <name type="scientific">Diaphorina citri</name>
    <name type="common">Asian citrus psyllid</name>
    <dbReference type="NCBI Taxonomy" id="121845"/>
    <lineage>
        <taxon>Eukaryota</taxon>
        <taxon>Metazoa</taxon>
        <taxon>Ecdysozoa</taxon>
        <taxon>Arthropoda</taxon>
        <taxon>Hexapoda</taxon>
        <taxon>Insecta</taxon>
        <taxon>Pterygota</taxon>
        <taxon>Neoptera</taxon>
        <taxon>Paraneoptera</taxon>
        <taxon>Hemiptera</taxon>
        <taxon>Sternorrhyncha</taxon>
        <taxon>Psylloidea</taxon>
        <taxon>Psyllidae</taxon>
        <taxon>Diaphorininae</taxon>
        <taxon>Diaphorina</taxon>
    </lineage>
</organism>
<dbReference type="KEGG" id="dci:103507191"/>
<dbReference type="PROSITE" id="PS00690">
    <property type="entry name" value="DEAH_ATP_HELICASE"/>
    <property type="match status" value="1"/>
</dbReference>
<evidence type="ECO:0000256" key="2">
    <source>
        <dbReference type="ARBA" id="ARBA00022806"/>
    </source>
</evidence>
<dbReference type="Gene3D" id="1.20.120.1080">
    <property type="match status" value="1"/>
</dbReference>
<feature type="domain" description="Helicase ATP-binding" evidence="4">
    <location>
        <begin position="283"/>
        <end position="348"/>
    </location>
</feature>
<dbReference type="Pfam" id="PF00271">
    <property type="entry name" value="Helicase_C"/>
    <property type="match status" value="1"/>
</dbReference>
<dbReference type="PaxDb" id="121845-A0A3Q0INN6"/>
<keyword evidence="2" id="KW-0547">Nucleotide-binding</keyword>
<dbReference type="GO" id="GO:0002151">
    <property type="term" value="F:G-quadruplex RNA binding"/>
    <property type="evidence" value="ECO:0007669"/>
    <property type="project" value="TreeGrafter"/>
</dbReference>
<dbReference type="PROSITE" id="PS51194">
    <property type="entry name" value="HELICASE_CTER"/>
    <property type="match status" value="1"/>
</dbReference>